<evidence type="ECO:0000313" key="1">
    <source>
        <dbReference type="EMBL" id="ETO05734.1"/>
    </source>
</evidence>
<sequence>MISNLNKKMVYHNTKKLTLIEHRESDITTTKVDNNTHRKMLKMRHDNFIFDKFLSYILDRCKASDNKKTQYLLKKLMESWSGHGHPPMNMLLNYLHFILIHKKTEGAVDSISKQIALISTQMTKHEYYKKKLFLLKRSGYLFKTKIYIIYIEENDDKVFDKLCALTYEGIIVSDILLEGGSKDSSLEEILQDISDCWTKLLANADKEFYQVDLTLLHKHFIHVMFDTVNARAENLVRSGLFTKQNYPLHKH</sequence>
<organism evidence="1 2">
    <name type="scientific">Reticulomyxa filosa</name>
    <dbReference type="NCBI Taxonomy" id="46433"/>
    <lineage>
        <taxon>Eukaryota</taxon>
        <taxon>Sar</taxon>
        <taxon>Rhizaria</taxon>
        <taxon>Retaria</taxon>
        <taxon>Foraminifera</taxon>
        <taxon>Monothalamids</taxon>
        <taxon>Reticulomyxidae</taxon>
        <taxon>Reticulomyxa</taxon>
    </lineage>
</organism>
<dbReference type="AlphaFoldDB" id="X6LVT0"/>
<protein>
    <submittedName>
        <fullName evidence="1">Uncharacterized protein</fullName>
    </submittedName>
</protein>
<gene>
    <name evidence="1" type="ORF">RFI_31662</name>
</gene>
<comment type="caution">
    <text evidence="1">The sequence shown here is derived from an EMBL/GenBank/DDBJ whole genome shotgun (WGS) entry which is preliminary data.</text>
</comment>
<dbReference type="EMBL" id="ASPP01027821">
    <property type="protein sequence ID" value="ETO05734.1"/>
    <property type="molecule type" value="Genomic_DNA"/>
</dbReference>
<evidence type="ECO:0000313" key="2">
    <source>
        <dbReference type="Proteomes" id="UP000023152"/>
    </source>
</evidence>
<dbReference type="Proteomes" id="UP000023152">
    <property type="component" value="Unassembled WGS sequence"/>
</dbReference>
<keyword evidence="2" id="KW-1185">Reference proteome</keyword>
<proteinExistence type="predicted"/>
<name>X6LVT0_RETFI</name>
<accession>X6LVT0</accession>
<reference evidence="1 2" key="1">
    <citation type="journal article" date="2013" name="Curr. Biol.">
        <title>The Genome of the Foraminiferan Reticulomyxa filosa.</title>
        <authorList>
            <person name="Glockner G."/>
            <person name="Hulsmann N."/>
            <person name="Schleicher M."/>
            <person name="Noegel A.A."/>
            <person name="Eichinger L."/>
            <person name="Gallinger C."/>
            <person name="Pawlowski J."/>
            <person name="Sierra R."/>
            <person name="Euteneuer U."/>
            <person name="Pillet L."/>
            <person name="Moustafa A."/>
            <person name="Platzer M."/>
            <person name="Groth M."/>
            <person name="Szafranski K."/>
            <person name="Schliwa M."/>
        </authorList>
    </citation>
    <scope>NUCLEOTIDE SEQUENCE [LARGE SCALE GENOMIC DNA]</scope>
</reference>